<dbReference type="FunFam" id="3.30.420.10:FF:000039">
    <property type="entry name" value="Target of EGR1 protein 1"/>
    <property type="match status" value="1"/>
</dbReference>
<reference evidence="16" key="2">
    <citation type="submission" date="2021-01" db="UniProtKB">
        <authorList>
            <consortium name="EnsemblMetazoa"/>
        </authorList>
    </citation>
    <scope>IDENTIFICATION</scope>
</reference>
<dbReference type="RefSeq" id="XP_030852777.1">
    <property type="nucleotide sequence ID" value="XM_030996917.1"/>
</dbReference>
<feature type="region of interest" description="Disordered" evidence="14">
    <location>
        <begin position="331"/>
        <end position="441"/>
    </location>
</feature>
<keyword evidence="8" id="KW-0007">Acetylation</keyword>
<dbReference type="GO" id="GO:0015030">
    <property type="term" value="C:Cajal body"/>
    <property type="evidence" value="ECO:0000318"/>
    <property type="project" value="GO_Central"/>
</dbReference>
<evidence type="ECO:0000256" key="4">
    <source>
        <dbReference type="ARBA" id="ARBA00022553"/>
    </source>
</evidence>
<evidence type="ECO:0000256" key="7">
    <source>
        <dbReference type="ARBA" id="ARBA00022833"/>
    </source>
</evidence>
<feature type="compositionally biased region" description="Basic and acidic residues" evidence="14">
    <location>
        <begin position="397"/>
        <end position="409"/>
    </location>
</feature>
<dbReference type="GO" id="GO:0008270">
    <property type="term" value="F:zinc ion binding"/>
    <property type="evidence" value="ECO:0007669"/>
    <property type="project" value="UniProtKB-KW"/>
</dbReference>
<dbReference type="GO" id="GO:0005730">
    <property type="term" value="C:nucleolus"/>
    <property type="evidence" value="ECO:0007669"/>
    <property type="project" value="UniProtKB-SubCell"/>
</dbReference>
<organism evidence="16 17">
    <name type="scientific">Strongylocentrotus purpuratus</name>
    <name type="common">Purple sea urchin</name>
    <dbReference type="NCBI Taxonomy" id="7668"/>
    <lineage>
        <taxon>Eukaryota</taxon>
        <taxon>Metazoa</taxon>
        <taxon>Echinodermata</taxon>
        <taxon>Eleutherozoa</taxon>
        <taxon>Echinozoa</taxon>
        <taxon>Echinoidea</taxon>
        <taxon>Euechinoidea</taxon>
        <taxon>Echinacea</taxon>
        <taxon>Camarodonta</taxon>
        <taxon>Echinidea</taxon>
        <taxon>Strongylocentrotidae</taxon>
        <taxon>Strongylocentrotus</taxon>
    </lineage>
</organism>
<dbReference type="InterPro" id="IPR006941">
    <property type="entry name" value="RNase_CAF1"/>
</dbReference>
<dbReference type="GeneID" id="115919011"/>
<dbReference type="GO" id="GO:0000175">
    <property type="term" value="F:3'-5'-RNA exonuclease activity"/>
    <property type="evidence" value="ECO:0000318"/>
    <property type="project" value="GO_Central"/>
</dbReference>
<evidence type="ECO:0000256" key="2">
    <source>
        <dbReference type="ARBA" id="ARBA00004604"/>
    </source>
</evidence>
<dbReference type="SUPFAM" id="SSF53098">
    <property type="entry name" value="Ribonuclease H-like"/>
    <property type="match status" value="1"/>
</dbReference>
<dbReference type="InterPro" id="IPR051181">
    <property type="entry name" value="CAF1_poly(A)_ribonucleases"/>
</dbReference>
<protein>
    <recommendedName>
        <fullName evidence="12">Target of EGR1 protein 1</fullName>
    </recommendedName>
</protein>
<evidence type="ECO:0000259" key="15">
    <source>
        <dbReference type="PROSITE" id="PS50103"/>
    </source>
</evidence>
<feature type="compositionally biased region" description="Low complexity" evidence="14">
    <location>
        <begin position="375"/>
        <end position="391"/>
    </location>
</feature>
<dbReference type="PROSITE" id="PS50103">
    <property type="entry name" value="ZF_C3H1"/>
    <property type="match status" value="1"/>
</dbReference>
<keyword evidence="6 13" id="KW-0863">Zinc-finger</keyword>
<evidence type="ECO:0000256" key="11">
    <source>
        <dbReference type="ARBA" id="ARBA00062362"/>
    </source>
</evidence>
<dbReference type="EnsemblMetazoa" id="XM_030996917">
    <property type="protein sequence ID" value="XP_030852777"/>
    <property type="gene ID" value="LOC115919011"/>
</dbReference>
<comment type="similarity">
    <text evidence="3">Belongs to the CAF1 family.</text>
</comment>
<dbReference type="InParanoid" id="A0A7M7T495"/>
<comment type="subcellular location">
    <subcellularLocation>
        <location evidence="1">Nucleus speckle</location>
    </subcellularLocation>
    <subcellularLocation>
        <location evidence="2">Nucleus</location>
        <location evidence="2">Nucleolus</location>
    </subcellularLocation>
</comment>
<evidence type="ECO:0000256" key="14">
    <source>
        <dbReference type="SAM" id="MobiDB-lite"/>
    </source>
</evidence>
<dbReference type="InterPro" id="IPR012337">
    <property type="entry name" value="RNaseH-like_sf"/>
</dbReference>
<comment type="subunit">
    <text evidence="11">Interacts with U1, U2, U4, U5 and U6 snRNAs.</text>
</comment>
<dbReference type="GO" id="GO:0016607">
    <property type="term" value="C:nuclear speck"/>
    <property type="evidence" value="ECO:0007669"/>
    <property type="project" value="UniProtKB-SubCell"/>
</dbReference>
<name>A0A7M7T495_STRPU</name>
<dbReference type="InterPro" id="IPR000571">
    <property type="entry name" value="Znf_CCCH"/>
</dbReference>
<accession>A0A7M7T495</accession>
<dbReference type="InterPro" id="IPR036397">
    <property type="entry name" value="RNaseH_sf"/>
</dbReference>
<dbReference type="PANTHER" id="PTHR15092:SF37">
    <property type="entry name" value="TARGET OF EGR1 PROTEIN 1"/>
    <property type="match status" value="1"/>
</dbReference>
<evidence type="ECO:0000256" key="9">
    <source>
        <dbReference type="ARBA" id="ARBA00023242"/>
    </source>
</evidence>
<dbReference type="Gene3D" id="3.30.420.10">
    <property type="entry name" value="Ribonuclease H-like superfamily/Ribonuclease H"/>
    <property type="match status" value="1"/>
</dbReference>
<evidence type="ECO:0000313" key="16">
    <source>
        <dbReference type="EnsemblMetazoa" id="XP_030852777"/>
    </source>
</evidence>
<dbReference type="Pfam" id="PF04857">
    <property type="entry name" value="CAF1"/>
    <property type="match status" value="2"/>
</dbReference>
<evidence type="ECO:0000256" key="10">
    <source>
        <dbReference type="ARBA" id="ARBA00057484"/>
    </source>
</evidence>
<reference evidence="17" key="1">
    <citation type="submission" date="2015-02" db="EMBL/GenBank/DDBJ databases">
        <title>Genome sequencing for Strongylocentrotus purpuratus.</title>
        <authorList>
            <person name="Murali S."/>
            <person name="Liu Y."/>
            <person name="Vee V."/>
            <person name="English A."/>
            <person name="Wang M."/>
            <person name="Skinner E."/>
            <person name="Han Y."/>
            <person name="Muzny D.M."/>
            <person name="Worley K.C."/>
            <person name="Gibbs R.A."/>
        </authorList>
    </citation>
    <scope>NUCLEOTIDE SEQUENCE</scope>
</reference>
<keyword evidence="9" id="KW-0539">Nucleus</keyword>
<proteinExistence type="inferred from homology"/>
<dbReference type="GeneID" id="586519"/>
<comment type="function">
    <text evidence="10">Inhibits cell growth rate and cell cycle. Induces CDKN1A expression as well as TGF-beta expression. Mediates the inhibitory growth effect of EGR1. Involved in the maturation of snRNAs and snRNA 3'-tail processing.</text>
</comment>
<evidence type="ECO:0000256" key="6">
    <source>
        <dbReference type="ARBA" id="ARBA00022771"/>
    </source>
</evidence>
<sequence>MSLNVPIIDVHRENFKDFWPAINLAIQTASYIAIDTELSGLGNRRKLMAKSIEDRYKSIAEVAKTRSILSLGLSCFKIQDEEEDHNSPAGETSPGPGPSSQKFLAQTFNILTLCNEDYMVEPGALQFLVGHGFDFNKQYSCGVPYCRGPDRKEDKSWPTLRLLFNNILASKKPLTLHNGLVDLVFLYQNLYTDLPPSSAQFIADLYEMYSGGIIDTKYVAEYEARMPSSYLEYVFRKSQRDNAIRKTKGLHHASVVFCQYSPEMNAVEYQSYLLPPDFADRQNGGTPGNKSTDICEIYAAHGCCGKGIHCPKSHDPNAILDAEEIIVEDKRKRKRRRRNRKNRNQEVDAVEGETDEKKMKDGEGEGEEKQKEENMNGAGAAPEGNEAVGEESVPVADGDKPDDLNKANDTEGATESGPLPNGADGPKRTEPKGIVPKKSGSHRAGFDAFMTGFATAAFIARFGSTETPEGATKLQSTAARQKQGGQLTSRVGQLDQEESCMERCGIGHLTNKLYLSGKDYPLAVAKSSFTKTSTLHKDKMDMIIKLMAR</sequence>
<dbReference type="FunCoup" id="A0A7M7T495">
    <property type="interactions" value="762"/>
</dbReference>
<keyword evidence="4" id="KW-0597">Phosphoprotein</keyword>
<dbReference type="GO" id="GO:0034472">
    <property type="term" value="P:snRNA 3'-end processing"/>
    <property type="evidence" value="ECO:0000318"/>
    <property type="project" value="GO_Central"/>
</dbReference>
<dbReference type="RefSeq" id="XP_791390.3">
    <property type="nucleotide sequence ID" value="XM_786297.5"/>
</dbReference>
<dbReference type="Proteomes" id="UP000007110">
    <property type="component" value="Unassembled WGS sequence"/>
</dbReference>
<feature type="zinc finger region" description="C3H1-type" evidence="13">
    <location>
        <begin position="289"/>
        <end position="317"/>
    </location>
</feature>
<dbReference type="OMA" id="PDICKNF"/>
<keyword evidence="5 13" id="KW-0479">Metal-binding</keyword>
<keyword evidence="7 13" id="KW-0862">Zinc</keyword>
<evidence type="ECO:0000256" key="12">
    <source>
        <dbReference type="ARBA" id="ARBA00071349"/>
    </source>
</evidence>
<keyword evidence="17" id="KW-1185">Reference proteome</keyword>
<dbReference type="OrthoDB" id="414075at2759"/>
<dbReference type="KEGG" id="spu:115919011"/>
<feature type="domain" description="C3H1-type" evidence="15">
    <location>
        <begin position="289"/>
        <end position="317"/>
    </location>
</feature>
<dbReference type="KEGG" id="spu:586519"/>
<feature type="compositionally biased region" description="Basic residues" evidence="14">
    <location>
        <begin position="331"/>
        <end position="342"/>
    </location>
</feature>
<evidence type="ECO:0000256" key="5">
    <source>
        <dbReference type="ARBA" id="ARBA00022723"/>
    </source>
</evidence>
<dbReference type="PANTHER" id="PTHR15092">
    <property type="entry name" value="POLY A -SPECIFIC RIBONUCLEASE/TARGET OF EGR1, MEMBER 1"/>
    <property type="match status" value="1"/>
</dbReference>
<evidence type="ECO:0000256" key="3">
    <source>
        <dbReference type="ARBA" id="ARBA00008372"/>
    </source>
</evidence>
<evidence type="ECO:0000313" key="17">
    <source>
        <dbReference type="Proteomes" id="UP000007110"/>
    </source>
</evidence>
<dbReference type="GO" id="GO:0017069">
    <property type="term" value="F:snRNA binding"/>
    <property type="evidence" value="ECO:0000318"/>
    <property type="project" value="GO_Central"/>
</dbReference>
<feature type="compositionally biased region" description="Basic and acidic residues" evidence="14">
    <location>
        <begin position="355"/>
        <end position="374"/>
    </location>
</feature>
<evidence type="ECO:0000256" key="8">
    <source>
        <dbReference type="ARBA" id="ARBA00022990"/>
    </source>
</evidence>
<evidence type="ECO:0000256" key="13">
    <source>
        <dbReference type="PROSITE-ProRule" id="PRU00723"/>
    </source>
</evidence>
<dbReference type="AlphaFoldDB" id="A0A7M7T495"/>
<evidence type="ECO:0000256" key="1">
    <source>
        <dbReference type="ARBA" id="ARBA00004324"/>
    </source>
</evidence>